<comment type="similarity">
    <text evidence="1 3">Belongs to the thiolase-like superfamily. Chalcone/stilbene synthases family.</text>
</comment>
<evidence type="ECO:0000256" key="1">
    <source>
        <dbReference type="ARBA" id="ARBA00005531"/>
    </source>
</evidence>
<dbReference type="InterPro" id="IPR016039">
    <property type="entry name" value="Thiolase-like"/>
</dbReference>
<evidence type="ECO:0000256" key="4">
    <source>
        <dbReference type="SAM" id="MobiDB-lite"/>
    </source>
</evidence>
<feature type="compositionally biased region" description="Basic and acidic residues" evidence="4">
    <location>
        <begin position="409"/>
        <end position="424"/>
    </location>
</feature>
<dbReference type="Proteomes" id="UP000815325">
    <property type="component" value="Unassembled WGS sequence"/>
</dbReference>
<accession>A0ABQ7G712</accession>
<keyword evidence="8" id="KW-1185">Reference proteome</keyword>
<evidence type="ECO:0000256" key="3">
    <source>
        <dbReference type="PIRNR" id="PIRNR036417"/>
    </source>
</evidence>
<evidence type="ECO:0000313" key="7">
    <source>
        <dbReference type="EMBL" id="KAF5830397.1"/>
    </source>
</evidence>
<organism evidence="7 8">
    <name type="scientific">Dunaliella salina</name>
    <name type="common">Green alga</name>
    <name type="synonym">Protococcus salinus</name>
    <dbReference type="NCBI Taxonomy" id="3046"/>
    <lineage>
        <taxon>Eukaryota</taxon>
        <taxon>Viridiplantae</taxon>
        <taxon>Chlorophyta</taxon>
        <taxon>core chlorophytes</taxon>
        <taxon>Chlorophyceae</taxon>
        <taxon>CS clade</taxon>
        <taxon>Chlamydomonadales</taxon>
        <taxon>Dunaliellaceae</taxon>
        <taxon>Dunaliella</taxon>
    </lineage>
</organism>
<feature type="domain" description="FAE" evidence="5">
    <location>
        <begin position="3"/>
        <end position="264"/>
    </location>
</feature>
<feature type="domain" description="Beta-ketoacyl-[acyl-carrier-protein] synthase III C-terminal" evidence="6">
    <location>
        <begin position="307"/>
        <end position="382"/>
    </location>
</feature>
<keyword evidence="2 3" id="KW-0808">Transferase</keyword>
<evidence type="ECO:0000256" key="2">
    <source>
        <dbReference type="ARBA" id="ARBA00022679"/>
    </source>
</evidence>
<dbReference type="InterPro" id="IPR012392">
    <property type="entry name" value="3-ktacl-CoA_syn"/>
</dbReference>
<dbReference type="InterPro" id="IPR013747">
    <property type="entry name" value="ACP_syn_III_C"/>
</dbReference>
<comment type="caution">
    <text evidence="7">The sequence shown here is derived from an EMBL/GenBank/DDBJ whole genome shotgun (WGS) entry which is preliminary data.</text>
</comment>
<keyword evidence="3" id="KW-0012">Acyltransferase</keyword>
<dbReference type="Gene3D" id="3.40.47.10">
    <property type="match status" value="1"/>
</dbReference>
<name>A0ABQ7G712_DUNSA</name>
<dbReference type="SUPFAM" id="SSF53901">
    <property type="entry name" value="Thiolase-like"/>
    <property type="match status" value="2"/>
</dbReference>
<reference evidence="7" key="1">
    <citation type="submission" date="2017-08" db="EMBL/GenBank/DDBJ databases">
        <authorList>
            <person name="Polle J.E."/>
            <person name="Barry K."/>
            <person name="Cushman J."/>
            <person name="Schmutz J."/>
            <person name="Tran D."/>
            <person name="Hathwaick L.T."/>
            <person name="Yim W.C."/>
            <person name="Jenkins J."/>
            <person name="Mckie-Krisberg Z.M."/>
            <person name="Prochnik S."/>
            <person name="Lindquist E."/>
            <person name="Dockter R.B."/>
            <person name="Adam C."/>
            <person name="Molina H."/>
            <person name="Bunkerborg J."/>
            <person name="Jin E."/>
            <person name="Buchheim M."/>
            <person name="Magnuson J."/>
        </authorList>
    </citation>
    <scope>NUCLEOTIDE SEQUENCE</scope>
    <source>
        <strain evidence="7">CCAP 19/18</strain>
    </source>
</reference>
<dbReference type="Pfam" id="PF08541">
    <property type="entry name" value="ACP_syn_III_C"/>
    <property type="match status" value="1"/>
</dbReference>
<feature type="region of interest" description="Disordered" evidence="4">
    <location>
        <begin position="409"/>
        <end position="444"/>
    </location>
</feature>
<dbReference type="EC" id="2.3.1.-" evidence="3"/>
<evidence type="ECO:0000259" key="6">
    <source>
        <dbReference type="Pfam" id="PF08541"/>
    </source>
</evidence>
<dbReference type="PIRSF" id="PIRSF036417">
    <property type="entry name" value="3-ktacl-CoA_syn"/>
    <property type="match status" value="1"/>
</dbReference>
<protein>
    <recommendedName>
        <fullName evidence="3">3-ketoacyl-CoA synthase</fullName>
        <ecNumber evidence="3">2.3.1.-</ecNumber>
    </recommendedName>
</protein>
<sequence>MRDFMQRVFSKSGISPTGSYLPPAIHPSFTSNPEVSIPNAMLEAEMVMTGALSDVFARTANCRSSFWSVTDDAGLGPQDIDILVTCASIFCPTPSLASMLVHKFKMREDIQSYSLGGMGCGTGVVGINLCRDLLKARPNSVCVYVPAEITSACYYPGHEKNRMVANCIFRMGGAAIMLTNKASLRSRAKYELVAASRIHLGADDEAYGCMSWGPDSIGINGVHLGKEVVTSAGATVTAAVTAIAPYILSWSEFGRAAFYAAQRKYAVQKGSCCRGNASKQNLSLVLSCRLLGGGPEFKPEWTRCCEHFALHAGGYAVLKGLQKGLDLPSEKMIPSYACLRDYGNTSCSTTWYSMAYIESQMGVKKGERVLQLGVGGGTKAGVNCWKALRDLRVDHKVWQHLERPLKEADLPRGLEGSGKVRDPLMAEWGDNTKGATDGVPTHAA</sequence>
<evidence type="ECO:0000313" key="8">
    <source>
        <dbReference type="Proteomes" id="UP000815325"/>
    </source>
</evidence>
<proteinExistence type="inferred from homology"/>
<dbReference type="EMBL" id="MU070046">
    <property type="protein sequence ID" value="KAF5830397.1"/>
    <property type="molecule type" value="Genomic_DNA"/>
</dbReference>
<dbReference type="CDD" id="cd00831">
    <property type="entry name" value="CHS_like"/>
    <property type="match status" value="1"/>
</dbReference>
<comment type="pathway">
    <text evidence="3">Lipid metabolism; fatty acid biosynthesis.</text>
</comment>
<dbReference type="Pfam" id="PF08392">
    <property type="entry name" value="FAE1_CUT1_RppA"/>
    <property type="match status" value="1"/>
</dbReference>
<gene>
    <name evidence="7" type="ORF">DUNSADRAFT_14641</name>
</gene>
<dbReference type="InterPro" id="IPR013601">
    <property type="entry name" value="FAE1_typ3_polyketide_synth"/>
</dbReference>
<evidence type="ECO:0000259" key="5">
    <source>
        <dbReference type="Pfam" id="PF08392"/>
    </source>
</evidence>
<dbReference type="PANTHER" id="PTHR31561">
    <property type="entry name" value="3-KETOACYL-COA SYNTHASE"/>
    <property type="match status" value="1"/>
</dbReference>